<dbReference type="InterPro" id="IPR036597">
    <property type="entry name" value="Fido-like_dom_sf"/>
</dbReference>
<dbReference type="Proteomes" id="UP001596011">
    <property type="component" value="Unassembled WGS sequence"/>
</dbReference>
<name>A0ABV9HNY2_9MICO</name>
<dbReference type="EMBL" id="JBHSFI010000008">
    <property type="protein sequence ID" value="MFC4631305.1"/>
    <property type="molecule type" value="Genomic_DNA"/>
</dbReference>
<feature type="domain" description="Fido" evidence="1">
    <location>
        <begin position="119"/>
        <end position="272"/>
    </location>
</feature>
<accession>A0ABV9HNY2</accession>
<evidence type="ECO:0000259" key="1">
    <source>
        <dbReference type="PROSITE" id="PS51459"/>
    </source>
</evidence>
<protein>
    <submittedName>
        <fullName evidence="2">Fic family protein</fullName>
    </submittedName>
</protein>
<organism evidence="2 3">
    <name type="scientific">Promicromonospora alba</name>
    <dbReference type="NCBI Taxonomy" id="1616110"/>
    <lineage>
        <taxon>Bacteria</taxon>
        <taxon>Bacillati</taxon>
        <taxon>Actinomycetota</taxon>
        <taxon>Actinomycetes</taxon>
        <taxon>Micrococcales</taxon>
        <taxon>Promicromonosporaceae</taxon>
        <taxon>Promicromonospora</taxon>
    </lineage>
</organism>
<reference evidence="3" key="1">
    <citation type="journal article" date="2019" name="Int. J. Syst. Evol. Microbiol.">
        <title>The Global Catalogue of Microorganisms (GCM) 10K type strain sequencing project: providing services to taxonomists for standard genome sequencing and annotation.</title>
        <authorList>
            <consortium name="The Broad Institute Genomics Platform"/>
            <consortium name="The Broad Institute Genome Sequencing Center for Infectious Disease"/>
            <person name="Wu L."/>
            <person name="Ma J."/>
        </authorList>
    </citation>
    <scope>NUCLEOTIDE SEQUENCE [LARGE SCALE GENOMIC DNA]</scope>
    <source>
        <strain evidence="3">CCUG 42722</strain>
    </source>
</reference>
<dbReference type="PANTHER" id="PTHR13504">
    <property type="entry name" value="FIDO DOMAIN-CONTAINING PROTEIN DDB_G0283145"/>
    <property type="match status" value="1"/>
</dbReference>
<dbReference type="Gene3D" id="1.10.3290.10">
    <property type="entry name" value="Fido-like domain"/>
    <property type="match status" value="1"/>
</dbReference>
<proteinExistence type="predicted"/>
<keyword evidence="3" id="KW-1185">Reference proteome</keyword>
<dbReference type="InterPro" id="IPR003812">
    <property type="entry name" value="Fido"/>
</dbReference>
<dbReference type="Pfam" id="PF02661">
    <property type="entry name" value="Fic"/>
    <property type="match status" value="1"/>
</dbReference>
<comment type="caution">
    <text evidence="2">The sequence shown here is derived from an EMBL/GenBank/DDBJ whole genome shotgun (WGS) entry which is preliminary data.</text>
</comment>
<gene>
    <name evidence="2" type="ORF">ACFO6V_23875</name>
</gene>
<evidence type="ECO:0000313" key="2">
    <source>
        <dbReference type="EMBL" id="MFC4631305.1"/>
    </source>
</evidence>
<dbReference type="PANTHER" id="PTHR13504:SF38">
    <property type="entry name" value="FIDO DOMAIN-CONTAINING PROTEIN"/>
    <property type="match status" value="1"/>
</dbReference>
<dbReference type="PROSITE" id="PS51459">
    <property type="entry name" value="FIDO"/>
    <property type="match status" value="1"/>
</dbReference>
<dbReference type="SUPFAM" id="SSF140931">
    <property type="entry name" value="Fic-like"/>
    <property type="match status" value="1"/>
</dbReference>
<evidence type="ECO:0000313" key="3">
    <source>
        <dbReference type="Proteomes" id="UP001596011"/>
    </source>
</evidence>
<sequence>MTLSQTHPFITYRFRTEDLDQATWMLLGEAMSKCQHLAGSPLKPDAASRLASVYLARGVQATTAIEGNTLSDEEVEKIVEDGTAGVPESRQYLEREVQNVLAAVRTMDEALRGGERYAIDAGQLRALNLLVLDGIPDKPEVQPGEFRQHDVTVGGYKAPHWTEVPRLVDEFATWLRNIRALQEDAKPEQRFVTAVVAAVLAHLYIAWIHPFGNGNGRTARLVEVQILSESGIVPLVATNLLSDHYNKTRSAYYLALDAAQHSVARFVKYAVQGFTDELREQIDEVRKLSEKIHWESHVYETFRSLPSTEARARQRLLALELPVGRAVTTAETVVLTTELARKYAQNGERTPARDLNDLMKMGLVEKLAGTRKYRARHYVIKAFLPPVAPETVR</sequence>
<dbReference type="InterPro" id="IPR040198">
    <property type="entry name" value="Fido_containing"/>
</dbReference>
<dbReference type="RefSeq" id="WP_377140376.1">
    <property type="nucleotide sequence ID" value="NZ_JBHSFI010000008.1"/>
</dbReference>